<dbReference type="PANTHER" id="PTHR38474:SF1">
    <property type="entry name" value="SLR0299 PROTEIN"/>
    <property type="match status" value="1"/>
</dbReference>
<protein>
    <submittedName>
        <fullName evidence="2">Chloramphenicol acetyltransferase</fullName>
    </submittedName>
</protein>
<name>A0AA49GT67_9BACT</name>
<sequence>MPQTLDLTTWERKSHFDFFRTFEEPFFGVCVEVDCTIAYRKAKELNTSFFLYYLYQSVRAVNEIESFRYRIVGDDVLIHEQVGASATINRENGTFGFSYIPYADTFREFEQGAKAEIARVRSTDELIPSEAAENVIHYSSMPWIKFTSVSHARSFSHPDSVPKISFGKMTEVGDKKLMPLSIHVHHALMDGYHVGQHIDLFQELLNED</sequence>
<organism evidence="2">
    <name type="scientific">Roseihalotalea indica</name>
    <dbReference type="NCBI Taxonomy" id="2867963"/>
    <lineage>
        <taxon>Bacteria</taxon>
        <taxon>Pseudomonadati</taxon>
        <taxon>Bacteroidota</taxon>
        <taxon>Cytophagia</taxon>
        <taxon>Cytophagales</taxon>
        <taxon>Catalimonadaceae</taxon>
        <taxon>Roseihalotalea</taxon>
    </lineage>
</organism>
<feature type="active site" description="Proton acceptor" evidence="1">
    <location>
        <position position="186"/>
    </location>
</feature>
<dbReference type="AlphaFoldDB" id="A0AA49GT67"/>
<reference evidence="2" key="1">
    <citation type="journal article" date="2023" name="Comput. Struct. Biotechnol. J.">
        <title>Discovery of a novel marine Bacteroidetes with a rich repertoire of carbohydrate-active enzymes.</title>
        <authorList>
            <person name="Chen B."/>
            <person name="Liu G."/>
            <person name="Chen Q."/>
            <person name="Wang H."/>
            <person name="Liu L."/>
            <person name="Tang K."/>
        </authorList>
    </citation>
    <scope>NUCLEOTIDE SEQUENCE</scope>
    <source>
        <strain evidence="2">TK19036</strain>
    </source>
</reference>
<reference evidence="2" key="2">
    <citation type="journal article" date="2024" name="Antonie Van Leeuwenhoek">
        <title>Roseihalotalea indica gen. nov., sp. nov., a halophilic Bacteroidetes from mesopelagic Southwest Indian Ocean with higher carbohydrate metabolic potential.</title>
        <authorList>
            <person name="Chen B."/>
            <person name="Zhang M."/>
            <person name="Lin D."/>
            <person name="Ye J."/>
            <person name="Tang K."/>
        </authorList>
    </citation>
    <scope>NUCLEOTIDE SEQUENCE</scope>
    <source>
        <strain evidence="2">TK19036</strain>
    </source>
</reference>
<dbReference type="InterPro" id="IPR001707">
    <property type="entry name" value="Cmp_AcTrfase"/>
</dbReference>
<dbReference type="GO" id="GO:0008811">
    <property type="term" value="F:chloramphenicol O-acetyltransferase activity"/>
    <property type="evidence" value="ECO:0007669"/>
    <property type="project" value="InterPro"/>
</dbReference>
<dbReference type="Pfam" id="PF00302">
    <property type="entry name" value="CAT"/>
    <property type="match status" value="1"/>
</dbReference>
<evidence type="ECO:0000256" key="1">
    <source>
        <dbReference type="PIRSR" id="PIRSR000440-1"/>
    </source>
</evidence>
<dbReference type="SUPFAM" id="SSF52777">
    <property type="entry name" value="CoA-dependent acyltransferases"/>
    <property type="match status" value="1"/>
</dbReference>
<dbReference type="SMART" id="SM01059">
    <property type="entry name" value="CAT"/>
    <property type="match status" value="1"/>
</dbReference>
<dbReference type="EMBL" id="CP120682">
    <property type="protein sequence ID" value="WKN39711.1"/>
    <property type="molecule type" value="Genomic_DNA"/>
</dbReference>
<dbReference type="Gene3D" id="3.30.559.10">
    <property type="entry name" value="Chloramphenicol acetyltransferase-like domain"/>
    <property type="match status" value="1"/>
</dbReference>
<accession>A0AA49GT67</accession>
<proteinExistence type="predicted"/>
<dbReference type="PIRSF" id="PIRSF000440">
    <property type="entry name" value="CAT"/>
    <property type="match status" value="1"/>
</dbReference>
<dbReference type="PANTHER" id="PTHR38474">
    <property type="entry name" value="SLR0299 PROTEIN"/>
    <property type="match status" value="1"/>
</dbReference>
<dbReference type="InterPro" id="IPR023213">
    <property type="entry name" value="CAT-like_dom_sf"/>
</dbReference>
<gene>
    <name evidence="2" type="ORF">K4G66_13520</name>
</gene>
<evidence type="ECO:0000313" key="2">
    <source>
        <dbReference type="EMBL" id="WKN39711.1"/>
    </source>
</evidence>